<evidence type="ECO:0000313" key="2">
    <source>
        <dbReference type="EMBL" id="QCR08753.1"/>
    </source>
</evidence>
<dbReference type="KEGG" id="brb:EH207_09530"/>
<dbReference type="EMBL" id="CP034035">
    <property type="protein sequence ID" value="QCR08753.1"/>
    <property type="molecule type" value="Genomic_DNA"/>
</dbReference>
<protein>
    <submittedName>
        <fullName evidence="2">Uncharacterized protein</fullName>
    </submittedName>
</protein>
<feature type="region of interest" description="Disordered" evidence="1">
    <location>
        <begin position="23"/>
        <end position="93"/>
    </location>
</feature>
<proteinExistence type="predicted"/>
<gene>
    <name evidence="2" type="ORF">EH207_09530</name>
</gene>
<sequence length="133" mass="13721">MSIDIENLTGNETPEELEALLDSIGDVEVSDTPGADTSANAGDLAAETNPFTQQENKGDTNTSTLDVTTEQQVETAQPTTQTMTPQVQQQPTAEELKKLAGEKLAEATAAANLPASPSDVGSTTSSSAASPLE</sequence>
<evidence type="ECO:0000313" key="3">
    <source>
        <dbReference type="Proteomes" id="UP000299580"/>
    </source>
</evidence>
<organism evidence="2 3">
    <name type="scientific">Brenneria rubrifaciens</name>
    <dbReference type="NCBI Taxonomy" id="55213"/>
    <lineage>
        <taxon>Bacteria</taxon>
        <taxon>Pseudomonadati</taxon>
        <taxon>Pseudomonadota</taxon>
        <taxon>Gammaproteobacteria</taxon>
        <taxon>Enterobacterales</taxon>
        <taxon>Pectobacteriaceae</taxon>
        <taxon>Brenneria</taxon>
    </lineage>
</organism>
<keyword evidence="3" id="KW-1185">Reference proteome</keyword>
<reference evidence="2 3" key="1">
    <citation type="submission" date="2018-11" db="EMBL/GenBank/DDBJ databases">
        <title>Genome sequences of Brenneria nigrifluens and Brenneria rubrifaciens.</title>
        <authorList>
            <person name="Poret-Peterson A.T."/>
            <person name="McClean A.E."/>
            <person name="Kluepfel D.A."/>
        </authorList>
    </citation>
    <scope>NUCLEOTIDE SEQUENCE [LARGE SCALE GENOMIC DNA]</scope>
    <source>
        <strain evidence="2 3">6D370</strain>
    </source>
</reference>
<accession>A0A4V1F9U1</accession>
<feature type="region of interest" description="Disordered" evidence="1">
    <location>
        <begin position="108"/>
        <end position="133"/>
    </location>
</feature>
<dbReference type="RefSeq" id="WP_137713786.1">
    <property type="nucleotide sequence ID" value="NZ_CP034035.1"/>
</dbReference>
<feature type="compositionally biased region" description="Low complexity" evidence="1">
    <location>
        <begin position="122"/>
        <end position="133"/>
    </location>
</feature>
<evidence type="ECO:0000256" key="1">
    <source>
        <dbReference type="SAM" id="MobiDB-lite"/>
    </source>
</evidence>
<feature type="compositionally biased region" description="Polar residues" evidence="1">
    <location>
        <begin position="49"/>
        <end position="74"/>
    </location>
</feature>
<dbReference type="AlphaFoldDB" id="A0A4V1F9U1"/>
<feature type="compositionally biased region" description="Low complexity" evidence="1">
    <location>
        <begin position="75"/>
        <end position="93"/>
    </location>
</feature>
<dbReference type="OrthoDB" id="9156113at2"/>
<dbReference type="Proteomes" id="UP000299580">
    <property type="component" value="Chromosome"/>
</dbReference>
<name>A0A4V1F9U1_9GAMM</name>